<feature type="domain" description="Peptidase M24" evidence="3">
    <location>
        <begin position="315"/>
        <end position="520"/>
    </location>
</feature>
<dbReference type="OrthoDB" id="9995434at2759"/>
<accession>A0A0C2WFS2</accession>
<dbReference type="Gene3D" id="3.90.230.10">
    <property type="entry name" value="Creatinase/methionine aminopeptidase superfamily"/>
    <property type="match status" value="1"/>
</dbReference>
<keyword evidence="7" id="KW-1185">Reference proteome</keyword>
<keyword evidence="2" id="KW-0464">Manganese</keyword>
<dbReference type="InterPro" id="IPR029149">
    <property type="entry name" value="Creatin/AminoP/Spt16_N"/>
</dbReference>
<sequence length="605" mass="68287">MSEEGIDYFVIPSEDGHLSEYVTPSDRRLLWISNFSGSAGAAIVSKRSAYLFVDSRYWIQAKNEIDTNWNIYRVGTPELRSWLEWAITCPRGSKIAIDSRMIRHEQGIGLYKGLYDRGSKLHFPRQNLIDLIWEYRPKKPSDPVNLHLVQYTGKDTKDKLAEIRKRIRKMDVAYQPNTNAPSIERNTSSNKIAAILISDMHSIAYTLNLYGSDVAFHSVFMAYLIVGVEGITTLFIQTEKISKIEGALSEDGISVREYGEIWTYLRQKQWGDGKIIIHPNTPYAASLILGSHSYVVLPSFIDEMRALKNEVEIEGLRNSYIRDGVAIVRWFAWLESKLTEGYEVTEFEASEMLNNFRQGDKAQMYLGPGSANIVASGSNAAMPLYNPTRLEASLISRNSPFLVDIKSRYLDGMCTVARTTHFGSPTTEQAESFVHVLQGHLAIDTAAFPPGTTCAQLGVLASKTLWRDGQNHHSFLSFHEPSDSLTSSTPLQPGHVIINEPGFYKDGEFGIRLGSAFVVRKVRGAITNGLYGLERLTQVPIQTKMIRWSMLSKEEQRWIKDHNANVLKVLEPHLLEDKTALKWLRRECRMGLVDAIKGFAKLAID</sequence>
<gene>
    <name evidence="6" type="ORF">M408DRAFT_17397</name>
</gene>
<dbReference type="PANTHER" id="PTHR43763:SF17">
    <property type="entry name" value="AMINOPEPTIDASE P, CYTOPLASMIC-RELATED"/>
    <property type="match status" value="1"/>
</dbReference>
<reference evidence="7" key="2">
    <citation type="submission" date="2015-01" db="EMBL/GenBank/DDBJ databases">
        <title>Evolutionary Origins and Diversification of the Mycorrhizal Mutualists.</title>
        <authorList>
            <consortium name="DOE Joint Genome Institute"/>
            <consortium name="Mycorrhizal Genomics Consortium"/>
            <person name="Kohler A."/>
            <person name="Kuo A."/>
            <person name="Nagy L.G."/>
            <person name="Floudas D."/>
            <person name="Copeland A."/>
            <person name="Barry K.W."/>
            <person name="Cichocki N."/>
            <person name="Veneault-Fourrey C."/>
            <person name="LaButti K."/>
            <person name="Lindquist E.A."/>
            <person name="Lipzen A."/>
            <person name="Lundell T."/>
            <person name="Morin E."/>
            <person name="Murat C."/>
            <person name="Riley R."/>
            <person name="Ohm R."/>
            <person name="Sun H."/>
            <person name="Tunlid A."/>
            <person name="Henrissat B."/>
            <person name="Grigoriev I.V."/>
            <person name="Hibbett D.S."/>
            <person name="Martin F."/>
        </authorList>
    </citation>
    <scope>NUCLEOTIDE SEQUENCE [LARGE SCALE GENOMIC DNA]</scope>
    <source>
        <strain evidence="7">MAFF 305830</strain>
    </source>
</reference>
<dbReference type="InterPro" id="IPR036005">
    <property type="entry name" value="Creatinase/aminopeptidase-like"/>
</dbReference>
<dbReference type="InterPro" id="IPR050422">
    <property type="entry name" value="X-Pro_aminopeptidase_P"/>
</dbReference>
<evidence type="ECO:0000259" key="3">
    <source>
        <dbReference type="Pfam" id="PF00557"/>
    </source>
</evidence>
<evidence type="ECO:0000313" key="6">
    <source>
        <dbReference type="EMBL" id="KIM25258.1"/>
    </source>
</evidence>
<evidence type="ECO:0000256" key="2">
    <source>
        <dbReference type="ARBA" id="ARBA00023211"/>
    </source>
</evidence>
<dbReference type="Pfam" id="PF16189">
    <property type="entry name" value="Creatinase_N_2"/>
    <property type="match status" value="1"/>
</dbReference>
<name>A0A0C2WFS2_SERVB</name>
<dbReference type="Pfam" id="PF00557">
    <property type="entry name" value="Peptidase_M24"/>
    <property type="match status" value="1"/>
</dbReference>
<dbReference type="STRING" id="933852.A0A0C2WFS2"/>
<organism evidence="6 7">
    <name type="scientific">Serendipita vermifera MAFF 305830</name>
    <dbReference type="NCBI Taxonomy" id="933852"/>
    <lineage>
        <taxon>Eukaryota</taxon>
        <taxon>Fungi</taxon>
        <taxon>Dikarya</taxon>
        <taxon>Basidiomycota</taxon>
        <taxon>Agaricomycotina</taxon>
        <taxon>Agaricomycetes</taxon>
        <taxon>Sebacinales</taxon>
        <taxon>Serendipitaceae</taxon>
        <taxon>Serendipita</taxon>
    </lineage>
</organism>
<reference evidence="6 7" key="1">
    <citation type="submission" date="2014-04" db="EMBL/GenBank/DDBJ databases">
        <authorList>
            <consortium name="DOE Joint Genome Institute"/>
            <person name="Kuo A."/>
            <person name="Zuccaro A."/>
            <person name="Kohler A."/>
            <person name="Nagy L.G."/>
            <person name="Floudas D."/>
            <person name="Copeland A."/>
            <person name="Barry K.W."/>
            <person name="Cichocki N."/>
            <person name="Veneault-Fourrey C."/>
            <person name="LaButti K."/>
            <person name="Lindquist E.A."/>
            <person name="Lipzen A."/>
            <person name="Lundell T."/>
            <person name="Morin E."/>
            <person name="Murat C."/>
            <person name="Sun H."/>
            <person name="Tunlid A."/>
            <person name="Henrissat B."/>
            <person name="Grigoriev I.V."/>
            <person name="Hibbett D.S."/>
            <person name="Martin F."/>
            <person name="Nordberg H.P."/>
            <person name="Cantor M.N."/>
            <person name="Hua S.X."/>
        </authorList>
    </citation>
    <scope>NUCLEOTIDE SEQUENCE [LARGE SCALE GENOMIC DNA]</scope>
    <source>
        <strain evidence="6 7">MAFF 305830</strain>
    </source>
</reference>
<evidence type="ECO:0008006" key="8">
    <source>
        <dbReference type="Google" id="ProtNLM"/>
    </source>
</evidence>
<dbReference type="AlphaFoldDB" id="A0A0C2WFS2"/>
<dbReference type="InterPro" id="IPR000587">
    <property type="entry name" value="Creatinase_N"/>
</dbReference>
<dbReference type="PANTHER" id="PTHR43763">
    <property type="entry name" value="XAA-PRO AMINOPEPTIDASE 1"/>
    <property type="match status" value="1"/>
</dbReference>
<dbReference type="Gene3D" id="3.40.350.10">
    <property type="entry name" value="Creatinase/prolidase N-terminal domain"/>
    <property type="match status" value="2"/>
</dbReference>
<evidence type="ECO:0000259" key="4">
    <source>
        <dbReference type="Pfam" id="PF01321"/>
    </source>
</evidence>
<feature type="domain" description="Peptidase M24 C-terminal" evidence="5">
    <location>
        <begin position="530"/>
        <end position="589"/>
    </location>
</feature>
<evidence type="ECO:0000259" key="5">
    <source>
        <dbReference type="Pfam" id="PF16188"/>
    </source>
</evidence>
<feature type="domain" description="Creatinase N-terminal" evidence="4">
    <location>
        <begin position="1"/>
        <end position="106"/>
    </location>
</feature>
<comment type="cofactor">
    <cofactor evidence="1">
        <name>Mn(2+)</name>
        <dbReference type="ChEBI" id="CHEBI:29035"/>
    </cofactor>
</comment>
<dbReference type="InterPro" id="IPR000994">
    <property type="entry name" value="Pept_M24"/>
</dbReference>
<dbReference type="SUPFAM" id="SSF55920">
    <property type="entry name" value="Creatinase/aminopeptidase"/>
    <property type="match status" value="1"/>
</dbReference>
<evidence type="ECO:0000313" key="7">
    <source>
        <dbReference type="Proteomes" id="UP000054097"/>
    </source>
</evidence>
<dbReference type="Pfam" id="PF01321">
    <property type="entry name" value="Creatinase_N"/>
    <property type="match status" value="1"/>
</dbReference>
<evidence type="ECO:0000256" key="1">
    <source>
        <dbReference type="ARBA" id="ARBA00001936"/>
    </source>
</evidence>
<dbReference type="Pfam" id="PF16188">
    <property type="entry name" value="Peptidase_M24_C"/>
    <property type="match status" value="1"/>
</dbReference>
<dbReference type="EMBL" id="KN824316">
    <property type="protein sequence ID" value="KIM25258.1"/>
    <property type="molecule type" value="Genomic_DNA"/>
</dbReference>
<dbReference type="SUPFAM" id="SSF53092">
    <property type="entry name" value="Creatinase/prolidase N-terminal domain"/>
    <property type="match status" value="1"/>
</dbReference>
<dbReference type="HOGENOM" id="CLU_011781_2_2_1"/>
<dbReference type="Proteomes" id="UP000054097">
    <property type="component" value="Unassembled WGS sequence"/>
</dbReference>
<proteinExistence type="predicted"/>
<protein>
    <recommendedName>
        <fullName evidence="8">Creatinase N-terminal domain-containing protein</fullName>
    </recommendedName>
</protein>
<dbReference type="InterPro" id="IPR032416">
    <property type="entry name" value="Peptidase_M24_C"/>
</dbReference>